<keyword evidence="2" id="KW-0472">Membrane</keyword>
<dbReference type="Proteomes" id="UP000294933">
    <property type="component" value="Unassembled WGS sequence"/>
</dbReference>
<protein>
    <submittedName>
        <fullName evidence="3">Uncharacterized protein</fullName>
    </submittedName>
</protein>
<gene>
    <name evidence="3" type="ORF">BD410DRAFT_90808</name>
</gene>
<feature type="region of interest" description="Disordered" evidence="1">
    <location>
        <begin position="126"/>
        <end position="148"/>
    </location>
</feature>
<sequence length="312" mass="33303">MGSSSPSPINGFLFTVEPIQNTPTCGAASIDWTLLTPANVSTVMVDLFVAPFVPPPLLNMQHLANVSINIPSPNASESSTSTWIYQWSPVNVTQGIYVIQAFFVGGAATSFPFNVTMGDTTCLASTPASHVPPASQTPSPSPSPTSTARNLLQGGHKLGASDITAIILGTILFAVTAMAISVVCRRRSKPSHGPQGEKGYEGRSRRSFPGGNDSGEVVRLTPMPVDDMHNKSTRSQQDTVHHDVLGGRTIPIPPQPASNVKDHTMPYNSPKDGIVPSDVMTERIHRHRSEQQISSFLQLTDSTNSSMISDSM</sequence>
<organism evidence="3 4">
    <name type="scientific">Rickenella mellea</name>
    <dbReference type="NCBI Taxonomy" id="50990"/>
    <lineage>
        <taxon>Eukaryota</taxon>
        <taxon>Fungi</taxon>
        <taxon>Dikarya</taxon>
        <taxon>Basidiomycota</taxon>
        <taxon>Agaricomycotina</taxon>
        <taxon>Agaricomycetes</taxon>
        <taxon>Hymenochaetales</taxon>
        <taxon>Rickenellaceae</taxon>
        <taxon>Rickenella</taxon>
    </lineage>
</organism>
<keyword evidence="2" id="KW-0812">Transmembrane</keyword>
<feature type="compositionally biased region" description="Low complexity" evidence="1">
    <location>
        <begin position="132"/>
        <end position="148"/>
    </location>
</feature>
<feature type="transmembrane region" description="Helical" evidence="2">
    <location>
        <begin position="163"/>
        <end position="184"/>
    </location>
</feature>
<keyword evidence="2" id="KW-1133">Transmembrane helix</keyword>
<evidence type="ECO:0000313" key="4">
    <source>
        <dbReference type="Proteomes" id="UP000294933"/>
    </source>
</evidence>
<evidence type="ECO:0000256" key="2">
    <source>
        <dbReference type="SAM" id="Phobius"/>
    </source>
</evidence>
<dbReference type="EMBL" id="ML170166">
    <property type="protein sequence ID" value="TDL24480.1"/>
    <property type="molecule type" value="Genomic_DNA"/>
</dbReference>
<evidence type="ECO:0000313" key="3">
    <source>
        <dbReference type="EMBL" id="TDL24480.1"/>
    </source>
</evidence>
<feature type="region of interest" description="Disordered" evidence="1">
    <location>
        <begin position="250"/>
        <end position="274"/>
    </location>
</feature>
<name>A0A4Y7QCB9_9AGAM</name>
<accession>A0A4Y7QCB9</accession>
<keyword evidence="4" id="KW-1185">Reference proteome</keyword>
<feature type="region of interest" description="Disordered" evidence="1">
    <location>
        <begin position="186"/>
        <end position="218"/>
    </location>
</feature>
<dbReference type="VEuPathDB" id="FungiDB:BD410DRAFT_90808"/>
<dbReference type="STRING" id="50990.A0A4Y7QCB9"/>
<reference evidence="3 4" key="1">
    <citation type="submission" date="2018-06" db="EMBL/GenBank/DDBJ databases">
        <title>A transcriptomic atlas of mushroom development highlights an independent origin of complex multicellularity.</title>
        <authorList>
            <consortium name="DOE Joint Genome Institute"/>
            <person name="Krizsan K."/>
            <person name="Almasi E."/>
            <person name="Merenyi Z."/>
            <person name="Sahu N."/>
            <person name="Viragh M."/>
            <person name="Koszo T."/>
            <person name="Mondo S."/>
            <person name="Kiss B."/>
            <person name="Balint B."/>
            <person name="Kues U."/>
            <person name="Barry K."/>
            <person name="Hegedus J.C."/>
            <person name="Henrissat B."/>
            <person name="Johnson J."/>
            <person name="Lipzen A."/>
            <person name="Ohm R."/>
            <person name="Nagy I."/>
            <person name="Pangilinan J."/>
            <person name="Yan J."/>
            <person name="Xiong Y."/>
            <person name="Grigoriev I.V."/>
            <person name="Hibbett D.S."/>
            <person name="Nagy L.G."/>
        </authorList>
    </citation>
    <scope>NUCLEOTIDE SEQUENCE [LARGE SCALE GENOMIC DNA]</scope>
    <source>
        <strain evidence="3 4">SZMC22713</strain>
    </source>
</reference>
<dbReference type="AlphaFoldDB" id="A0A4Y7QCB9"/>
<evidence type="ECO:0000256" key="1">
    <source>
        <dbReference type="SAM" id="MobiDB-lite"/>
    </source>
</evidence>
<proteinExistence type="predicted"/>